<evidence type="ECO:0000313" key="1">
    <source>
        <dbReference type="EMBL" id="KYP72283.1"/>
    </source>
</evidence>
<accession>A0A151TYX0</accession>
<dbReference type="PANTHER" id="PTHR33067">
    <property type="entry name" value="RNA-DIRECTED DNA POLYMERASE-RELATED"/>
    <property type="match status" value="1"/>
</dbReference>
<reference evidence="1 2" key="1">
    <citation type="journal article" date="2012" name="Nat. Biotechnol.">
        <title>Draft genome sequence of pigeonpea (Cajanus cajan), an orphan legume crop of resource-poor farmers.</title>
        <authorList>
            <person name="Varshney R.K."/>
            <person name="Chen W."/>
            <person name="Li Y."/>
            <person name="Bharti A.K."/>
            <person name="Saxena R.K."/>
            <person name="Schlueter J.A."/>
            <person name="Donoghue M.T."/>
            <person name="Azam S."/>
            <person name="Fan G."/>
            <person name="Whaley A.M."/>
            <person name="Farmer A.D."/>
            <person name="Sheridan J."/>
            <person name="Iwata A."/>
            <person name="Tuteja R."/>
            <person name="Penmetsa R.V."/>
            <person name="Wu W."/>
            <person name="Upadhyaya H.D."/>
            <person name="Yang S.P."/>
            <person name="Shah T."/>
            <person name="Saxena K.B."/>
            <person name="Michael T."/>
            <person name="McCombie W.R."/>
            <person name="Yang B."/>
            <person name="Zhang G."/>
            <person name="Yang H."/>
            <person name="Wang J."/>
            <person name="Spillane C."/>
            <person name="Cook D.R."/>
            <person name="May G.D."/>
            <person name="Xu X."/>
            <person name="Jackson S.A."/>
        </authorList>
    </citation>
    <scope>NUCLEOTIDE SEQUENCE [LARGE SCALE GENOMIC DNA]</scope>
    <source>
        <strain evidence="2">cv. Asha</strain>
    </source>
</reference>
<name>A0A151TYX0_CAJCA</name>
<organism evidence="1 2">
    <name type="scientific">Cajanus cajan</name>
    <name type="common">Pigeon pea</name>
    <name type="synonym">Cajanus indicus</name>
    <dbReference type="NCBI Taxonomy" id="3821"/>
    <lineage>
        <taxon>Eukaryota</taxon>
        <taxon>Viridiplantae</taxon>
        <taxon>Streptophyta</taxon>
        <taxon>Embryophyta</taxon>
        <taxon>Tracheophyta</taxon>
        <taxon>Spermatophyta</taxon>
        <taxon>Magnoliopsida</taxon>
        <taxon>eudicotyledons</taxon>
        <taxon>Gunneridae</taxon>
        <taxon>Pentapetalae</taxon>
        <taxon>rosids</taxon>
        <taxon>fabids</taxon>
        <taxon>Fabales</taxon>
        <taxon>Fabaceae</taxon>
        <taxon>Papilionoideae</taxon>
        <taxon>50 kb inversion clade</taxon>
        <taxon>NPAAA clade</taxon>
        <taxon>indigoferoid/millettioid clade</taxon>
        <taxon>Phaseoleae</taxon>
        <taxon>Cajanus</taxon>
    </lineage>
</organism>
<evidence type="ECO:0008006" key="3">
    <source>
        <dbReference type="Google" id="ProtNLM"/>
    </source>
</evidence>
<dbReference type="Gene3D" id="2.40.70.10">
    <property type="entry name" value="Acid Proteases"/>
    <property type="match status" value="1"/>
</dbReference>
<dbReference type="Gramene" id="C.cajan_04751.t">
    <property type="protein sequence ID" value="C.cajan_04751.t.cds1"/>
    <property type="gene ID" value="C.cajan_04751"/>
</dbReference>
<dbReference type="InterPro" id="IPR021109">
    <property type="entry name" value="Peptidase_aspartic_dom_sf"/>
</dbReference>
<protein>
    <recommendedName>
        <fullName evidence="3">Reverse transcriptase domain-containing protein</fullName>
    </recommendedName>
</protein>
<keyword evidence="2" id="KW-1185">Reference proteome</keyword>
<dbReference type="PANTHER" id="PTHR33067:SF31">
    <property type="entry name" value="RNA-DIRECTED DNA POLYMERASE"/>
    <property type="match status" value="1"/>
</dbReference>
<gene>
    <name evidence="1" type="ORF">KK1_004871</name>
</gene>
<sequence length="79" mass="9022">MPLSMSDRVGQVVVKSTCMTLQPADRSIKYPYGVIENMLIKVDKFIFPADFVVMDMEEDSAIPIILGRPFMRLHEQSLM</sequence>
<dbReference type="EMBL" id="CM003604">
    <property type="protein sequence ID" value="KYP72283.1"/>
    <property type="molecule type" value="Genomic_DNA"/>
</dbReference>
<dbReference type="AlphaFoldDB" id="A0A151TYX0"/>
<proteinExistence type="predicted"/>
<dbReference type="CDD" id="cd00303">
    <property type="entry name" value="retropepsin_like"/>
    <property type="match status" value="1"/>
</dbReference>
<dbReference type="Proteomes" id="UP000075243">
    <property type="component" value="Chromosome 2"/>
</dbReference>
<evidence type="ECO:0000313" key="2">
    <source>
        <dbReference type="Proteomes" id="UP000075243"/>
    </source>
</evidence>